<keyword evidence="6" id="KW-0864">Zinc transport</keyword>
<evidence type="ECO:0000256" key="13">
    <source>
        <dbReference type="ARBA" id="ARBA00042778"/>
    </source>
</evidence>
<reference evidence="15" key="3">
    <citation type="submission" date="2015-06" db="UniProtKB">
        <authorList>
            <consortium name="EnsemblMetazoa"/>
        </authorList>
    </citation>
    <scope>IDENTIFICATION</scope>
</reference>
<feature type="transmembrane region" description="Helical" evidence="14">
    <location>
        <begin position="283"/>
        <end position="302"/>
    </location>
</feature>
<dbReference type="Pfam" id="PF02535">
    <property type="entry name" value="Zip"/>
    <property type="match status" value="1"/>
</dbReference>
<comment type="catalytic activity">
    <reaction evidence="10">
        <text>Zn(2+)(in) = Zn(2+)(out)</text>
        <dbReference type="Rhea" id="RHEA:29351"/>
        <dbReference type="ChEBI" id="CHEBI:29105"/>
    </reaction>
    <physiologicalReaction direction="left-to-right" evidence="10">
        <dbReference type="Rhea" id="RHEA:29352"/>
    </physiologicalReaction>
</comment>
<comment type="subcellular location">
    <subcellularLocation>
        <location evidence="1">Apical cell membrane</location>
        <topology evidence="1">Multi-pass membrane protein</topology>
    </subcellularLocation>
</comment>
<dbReference type="EnsemblMetazoa" id="CapteT229058">
    <property type="protein sequence ID" value="CapteP229058"/>
    <property type="gene ID" value="CapteG229058"/>
</dbReference>
<proteinExistence type="predicted"/>
<dbReference type="PANTHER" id="PTHR11040">
    <property type="entry name" value="ZINC/IRON TRANSPORTER"/>
    <property type="match status" value="1"/>
</dbReference>
<dbReference type="OMA" id="CSCENEV"/>
<keyword evidence="5" id="KW-0862">Zinc</keyword>
<evidence type="ECO:0000313" key="16">
    <source>
        <dbReference type="Proteomes" id="UP000014760"/>
    </source>
</evidence>
<evidence type="ECO:0000256" key="5">
    <source>
        <dbReference type="ARBA" id="ARBA00022833"/>
    </source>
</evidence>
<name>X2B1B2_CAPTE</name>
<evidence type="ECO:0000256" key="11">
    <source>
        <dbReference type="ARBA" id="ARBA00039395"/>
    </source>
</evidence>
<evidence type="ECO:0000256" key="6">
    <source>
        <dbReference type="ARBA" id="ARBA00022906"/>
    </source>
</evidence>
<evidence type="ECO:0000256" key="2">
    <source>
        <dbReference type="ARBA" id="ARBA00022448"/>
    </source>
</evidence>
<keyword evidence="7 14" id="KW-1133">Transmembrane helix</keyword>
<evidence type="ECO:0000256" key="1">
    <source>
        <dbReference type="ARBA" id="ARBA00004424"/>
    </source>
</evidence>
<dbReference type="Proteomes" id="UP000014760">
    <property type="component" value="Unassembled WGS sequence"/>
</dbReference>
<evidence type="ECO:0000256" key="4">
    <source>
        <dbReference type="ARBA" id="ARBA00022692"/>
    </source>
</evidence>
<keyword evidence="16" id="KW-1185">Reference proteome</keyword>
<keyword evidence="3" id="KW-1003">Cell membrane</keyword>
<feature type="transmembrane region" description="Helical" evidence="14">
    <location>
        <begin position="154"/>
        <end position="176"/>
    </location>
</feature>
<evidence type="ECO:0000313" key="15">
    <source>
        <dbReference type="EnsemblMetazoa" id="CapteP229058"/>
    </source>
</evidence>
<evidence type="ECO:0000256" key="8">
    <source>
        <dbReference type="ARBA" id="ARBA00023065"/>
    </source>
</evidence>
<sequence length="307" mass="33691">MELVLVLQIVFIFVIFIINLVFVLLPLKIIPRDPSRLSGSKAKRIISFCNCFSGGVFLGVCFLQLTPYVNAKLKKVFLQTDTDLKFCLPTTQCIIILGFFLTQLAEQIVRKVQRSDKSHAVPPPKVESKVDEELIDLHAGHGHSHLPVMHGDDFGLHCVLLLLALSLHSFFEGIAIGLQDQAPKLLNLFLGVAVHECLVAFAVGISLAQQRLRLSTVLKISLFFSSTIPIGMVIGLLLGTAHESLGGQLSSAIVQAIAAGTFYHVIFLEILPTELNAPQDSLLKILFLFVGFSVITAMSFSMSDHHH</sequence>
<protein>
    <recommendedName>
        <fullName evidence="11">Zinc transporter ZIP3</fullName>
    </recommendedName>
    <alternativeName>
        <fullName evidence="13">Solute carrier family 39 member 3</fullName>
    </alternativeName>
    <alternativeName>
        <fullName evidence="12">Zrt- and Irt-like protein 3</fullName>
    </alternativeName>
</protein>
<evidence type="ECO:0000256" key="14">
    <source>
        <dbReference type="SAM" id="Phobius"/>
    </source>
</evidence>
<evidence type="ECO:0000256" key="12">
    <source>
        <dbReference type="ARBA" id="ARBA00041702"/>
    </source>
</evidence>
<feature type="transmembrane region" description="Helical" evidence="14">
    <location>
        <begin position="252"/>
        <end position="271"/>
    </location>
</feature>
<keyword evidence="8" id="KW-0406">Ion transport</keyword>
<feature type="transmembrane region" description="Helical" evidence="14">
    <location>
        <begin position="86"/>
        <end position="105"/>
    </location>
</feature>
<reference evidence="16" key="1">
    <citation type="submission" date="2012-12" db="EMBL/GenBank/DDBJ databases">
        <authorList>
            <person name="Hellsten U."/>
            <person name="Grimwood J."/>
            <person name="Chapman J.A."/>
            <person name="Shapiro H."/>
            <person name="Aerts A."/>
            <person name="Otillar R.P."/>
            <person name="Terry A.Y."/>
            <person name="Boore J.L."/>
            <person name="Simakov O."/>
            <person name="Marletaz F."/>
            <person name="Cho S.-J."/>
            <person name="Edsinger-Gonzales E."/>
            <person name="Havlak P."/>
            <person name="Kuo D.-H."/>
            <person name="Larsson T."/>
            <person name="Lv J."/>
            <person name="Arendt D."/>
            <person name="Savage R."/>
            <person name="Osoegawa K."/>
            <person name="de Jong P."/>
            <person name="Lindberg D.R."/>
            <person name="Seaver E.C."/>
            <person name="Weisblat D.A."/>
            <person name="Putnam N.H."/>
            <person name="Grigoriev I.V."/>
            <person name="Rokhsar D.S."/>
        </authorList>
    </citation>
    <scope>NUCLEOTIDE SEQUENCE</scope>
    <source>
        <strain evidence="16">I ESC-2004</strain>
    </source>
</reference>
<dbReference type="InterPro" id="IPR003689">
    <property type="entry name" value="ZIP"/>
</dbReference>
<accession>X2B1B2</accession>
<dbReference type="OrthoDB" id="448280at2759"/>
<dbReference type="GO" id="GO:0016324">
    <property type="term" value="C:apical plasma membrane"/>
    <property type="evidence" value="ECO:0007669"/>
    <property type="project" value="UniProtKB-SubCell"/>
</dbReference>
<feature type="transmembrane region" description="Helical" evidence="14">
    <location>
        <begin position="45"/>
        <end position="66"/>
    </location>
</feature>
<dbReference type="HOGENOM" id="CLU_040462_1_0_1"/>
<dbReference type="AlphaFoldDB" id="X2B1B2"/>
<evidence type="ECO:0000256" key="7">
    <source>
        <dbReference type="ARBA" id="ARBA00022989"/>
    </source>
</evidence>
<dbReference type="PANTHER" id="PTHR11040:SF221">
    <property type="entry name" value="ZINC TRANSPORTER ZIP3"/>
    <property type="match status" value="1"/>
</dbReference>
<keyword evidence="9 14" id="KW-0472">Membrane</keyword>
<feature type="transmembrane region" description="Helical" evidence="14">
    <location>
        <begin position="188"/>
        <end position="208"/>
    </location>
</feature>
<feature type="transmembrane region" description="Helical" evidence="14">
    <location>
        <begin position="220"/>
        <end position="240"/>
    </location>
</feature>
<reference evidence="16" key="2">
    <citation type="journal article" date="2013" name="Nature">
        <title>Insights into bilaterian evolution from three spiralian genomes.</title>
        <authorList>
            <person name="Simakov O."/>
            <person name="Marletaz F."/>
            <person name="Cho S.J."/>
            <person name="Edsinger-Gonzales E."/>
            <person name="Havlak P."/>
            <person name="Hellsten U."/>
            <person name="Kuo D.H."/>
            <person name="Larsson T."/>
            <person name="Lv J."/>
            <person name="Arendt D."/>
            <person name="Savage R."/>
            <person name="Osoegawa K."/>
            <person name="de Jong P."/>
            <person name="Grimwood J."/>
            <person name="Chapman J.A."/>
            <person name="Shapiro H."/>
            <person name="Aerts A."/>
            <person name="Otillar R.P."/>
            <person name="Terry A.Y."/>
            <person name="Boore J.L."/>
            <person name="Grigoriev I.V."/>
            <person name="Lindberg D.R."/>
            <person name="Seaver E.C."/>
            <person name="Weisblat D.A."/>
            <person name="Putnam N.H."/>
            <person name="Rokhsar D.S."/>
        </authorList>
    </citation>
    <scope>NUCLEOTIDE SEQUENCE</scope>
    <source>
        <strain evidence="16">I ESC-2004</strain>
    </source>
</reference>
<evidence type="ECO:0000256" key="10">
    <source>
        <dbReference type="ARBA" id="ARBA00036307"/>
    </source>
</evidence>
<dbReference type="EMBL" id="AMQN01000194">
    <property type="status" value="NOT_ANNOTATED_CDS"/>
    <property type="molecule type" value="Genomic_DNA"/>
</dbReference>
<organism evidence="15 16">
    <name type="scientific">Capitella teleta</name>
    <name type="common">Polychaete worm</name>
    <dbReference type="NCBI Taxonomy" id="283909"/>
    <lineage>
        <taxon>Eukaryota</taxon>
        <taxon>Metazoa</taxon>
        <taxon>Spiralia</taxon>
        <taxon>Lophotrochozoa</taxon>
        <taxon>Annelida</taxon>
        <taxon>Polychaeta</taxon>
        <taxon>Sedentaria</taxon>
        <taxon>Scolecida</taxon>
        <taxon>Capitellidae</taxon>
        <taxon>Capitella</taxon>
    </lineage>
</organism>
<feature type="transmembrane region" description="Helical" evidence="14">
    <location>
        <begin position="6"/>
        <end position="25"/>
    </location>
</feature>
<evidence type="ECO:0000256" key="9">
    <source>
        <dbReference type="ARBA" id="ARBA00023136"/>
    </source>
</evidence>
<keyword evidence="4 14" id="KW-0812">Transmembrane</keyword>
<dbReference type="GO" id="GO:0005385">
    <property type="term" value="F:zinc ion transmembrane transporter activity"/>
    <property type="evidence" value="ECO:0007669"/>
    <property type="project" value="TreeGrafter"/>
</dbReference>
<evidence type="ECO:0000256" key="3">
    <source>
        <dbReference type="ARBA" id="ARBA00022475"/>
    </source>
</evidence>
<keyword evidence="2" id="KW-0813">Transport</keyword>